<proteinExistence type="predicted"/>
<evidence type="ECO:0000313" key="2">
    <source>
        <dbReference type="EMBL" id="KAG0489990.1"/>
    </source>
</evidence>
<feature type="compositionally biased region" description="Basic residues" evidence="1">
    <location>
        <begin position="229"/>
        <end position="238"/>
    </location>
</feature>
<reference evidence="2 3" key="1">
    <citation type="journal article" date="2020" name="Nat. Food">
        <title>A phased Vanilla planifolia genome enables genetic improvement of flavour and production.</title>
        <authorList>
            <person name="Hasing T."/>
            <person name="Tang H."/>
            <person name="Brym M."/>
            <person name="Khazi F."/>
            <person name="Huang T."/>
            <person name="Chambers A.H."/>
        </authorList>
    </citation>
    <scope>NUCLEOTIDE SEQUENCE [LARGE SCALE GENOMIC DNA]</scope>
    <source>
        <tissue evidence="2">Leaf</tissue>
    </source>
</reference>
<evidence type="ECO:0000256" key="1">
    <source>
        <dbReference type="SAM" id="MobiDB-lite"/>
    </source>
</evidence>
<protein>
    <submittedName>
        <fullName evidence="2">Uncharacterized protein</fullName>
    </submittedName>
</protein>
<feature type="region of interest" description="Disordered" evidence="1">
    <location>
        <begin position="1"/>
        <end position="21"/>
    </location>
</feature>
<dbReference type="Proteomes" id="UP000639772">
    <property type="component" value="Chromosome 3"/>
</dbReference>
<accession>A0A835RKN7</accession>
<name>A0A835RKN7_VANPL</name>
<comment type="caution">
    <text evidence="2">The sequence shown here is derived from an EMBL/GenBank/DDBJ whole genome shotgun (WGS) entry which is preliminary data.</text>
</comment>
<dbReference type="EMBL" id="JADCNM010000003">
    <property type="protein sequence ID" value="KAG0489990.1"/>
    <property type="molecule type" value="Genomic_DNA"/>
</dbReference>
<gene>
    <name evidence="2" type="ORF">HPP92_006853</name>
</gene>
<feature type="region of interest" description="Disordered" evidence="1">
    <location>
        <begin position="217"/>
        <end position="238"/>
    </location>
</feature>
<sequence>MPEHGTPEANTGPRRWHLPVPAPGGVQVDGSPVKRQGNALPLLFVQRLVPLFESRPLSIFGLCVLVVVRFCQFGWRKTLFGVMSYPKEGQCRDEVKGRPGFARLLTIHDNLSDRTDVCGDASFNYLSSTFDGRIGATMVVTGGRRIRVRLGEGPERRYHIQGRQQEHKLPNADMGGSDNKQQYRAPRVWAPAGGGAANMAFVLGSCLKPDREISKISGSQMEGRWPRSQQRRVGCHAA</sequence>
<dbReference type="AlphaFoldDB" id="A0A835RKN7"/>
<evidence type="ECO:0000313" key="3">
    <source>
        <dbReference type="Proteomes" id="UP000639772"/>
    </source>
</evidence>
<organism evidence="2 3">
    <name type="scientific">Vanilla planifolia</name>
    <name type="common">Vanilla</name>
    <dbReference type="NCBI Taxonomy" id="51239"/>
    <lineage>
        <taxon>Eukaryota</taxon>
        <taxon>Viridiplantae</taxon>
        <taxon>Streptophyta</taxon>
        <taxon>Embryophyta</taxon>
        <taxon>Tracheophyta</taxon>
        <taxon>Spermatophyta</taxon>
        <taxon>Magnoliopsida</taxon>
        <taxon>Liliopsida</taxon>
        <taxon>Asparagales</taxon>
        <taxon>Orchidaceae</taxon>
        <taxon>Vanilloideae</taxon>
        <taxon>Vanilleae</taxon>
        <taxon>Vanilla</taxon>
    </lineage>
</organism>